<gene>
    <name evidence="2" type="ORF">R5R35_007397</name>
</gene>
<evidence type="ECO:0000313" key="3">
    <source>
        <dbReference type="Proteomes" id="UP001378592"/>
    </source>
</evidence>
<keyword evidence="3" id="KW-1185">Reference proteome</keyword>
<dbReference type="InterPro" id="IPR004119">
    <property type="entry name" value="EcKL"/>
</dbReference>
<dbReference type="SUPFAM" id="SSF56112">
    <property type="entry name" value="Protein kinase-like (PK-like)"/>
    <property type="match status" value="1"/>
</dbReference>
<reference evidence="2 3" key="1">
    <citation type="submission" date="2024-03" db="EMBL/GenBank/DDBJ databases">
        <title>The genome assembly and annotation of the cricket Gryllus longicercus Weissman &amp; Gray.</title>
        <authorList>
            <person name="Szrajer S."/>
            <person name="Gray D."/>
            <person name="Ylla G."/>
        </authorList>
    </citation>
    <scope>NUCLEOTIDE SEQUENCE [LARGE SCALE GENOMIC DNA]</scope>
    <source>
        <strain evidence="2">DAG 2021-001</strain>
        <tissue evidence="2">Whole body minus gut</tissue>
    </source>
</reference>
<dbReference type="AlphaFoldDB" id="A0AAN9VW85"/>
<dbReference type="InterPro" id="IPR011009">
    <property type="entry name" value="Kinase-like_dom_sf"/>
</dbReference>
<evidence type="ECO:0000259" key="1">
    <source>
        <dbReference type="SMART" id="SM00587"/>
    </source>
</evidence>
<dbReference type="PANTHER" id="PTHR11012:SF56">
    <property type="entry name" value="CHK KINASE-LIKE DOMAIN-CONTAINING PROTEIN-RELATED"/>
    <property type="match status" value="1"/>
</dbReference>
<dbReference type="EMBL" id="JAZDUA010000180">
    <property type="protein sequence ID" value="KAK7865314.1"/>
    <property type="molecule type" value="Genomic_DNA"/>
</dbReference>
<feature type="domain" description="CHK kinase-like" evidence="1">
    <location>
        <begin position="138"/>
        <end position="327"/>
    </location>
</feature>
<dbReference type="InterPro" id="IPR015897">
    <property type="entry name" value="CHK_kinase-like"/>
</dbReference>
<sequence length="406" mass="45784">MNDPKQLKDRQEYSALQPSWINKALIEQALRNDGEENPQVQAVDVRRALAEGENYGSTIYRVTAALSDGKERSFIIKGPTVAGLSEATQPSGTFQREITMFTECIPKMEALLEKCAPGRFPPLTPRCYHHATCPVKFLVMEDLRPAGFRLAERKRGLGLRHSLLALRCLARFHAASHALLRQQPELERVLDNMLNVADQGHQDFVKGELEATALACRSWPGFQEIAERLDKFKTISGDVFDKINAPEPGGFNVISHGDFWTNNLMFRYEDGNPEEFRAVDLQLAHVCSPVIDILHLFSNSVSDDVHAHHQDLLLREYHVELRRTLEILGHKAPSLESLQAAMEAHGSYALYFALELPIVKADEGLDLDAVSRGIYTDLLRVLETPDIKKRLQRSLLEYARKGWLPA</sequence>
<dbReference type="Pfam" id="PF02958">
    <property type="entry name" value="EcKL"/>
    <property type="match status" value="1"/>
</dbReference>
<accession>A0AAN9VW85</accession>
<organism evidence="2 3">
    <name type="scientific">Gryllus longicercus</name>
    <dbReference type="NCBI Taxonomy" id="2509291"/>
    <lineage>
        <taxon>Eukaryota</taxon>
        <taxon>Metazoa</taxon>
        <taxon>Ecdysozoa</taxon>
        <taxon>Arthropoda</taxon>
        <taxon>Hexapoda</taxon>
        <taxon>Insecta</taxon>
        <taxon>Pterygota</taxon>
        <taxon>Neoptera</taxon>
        <taxon>Polyneoptera</taxon>
        <taxon>Orthoptera</taxon>
        <taxon>Ensifera</taxon>
        <taxon>Gryllidea</taxon>
        <taxon>Grylloidea</taxon>
        <taxon>Gryllidae</taxon>
        <taxon>Gryllinae</taxon>
        <taxon>Gryllus</taxon>
    </lineage>
</organism>
<proteinExistence type="predicted"/>
<comment type="caution">
    <text evidence="2">The sequence shown here is derived from an EMBL/GenBank/DDBJ whole genome shotgun (WGS) entry which is preliminary data.</text>
</comment>
<protein>
    <recommendedName>
        <fullName evidence="1">CHK kinase-like domain-containing protein</fullName>
    </recommendedName>
</protein>
<dbReference type="SMART" id="SM00587">
    <property type="entry name" value="CHK"/>
    <property type="match status" value="1"/>
</dbReference>
<dbReference type="Proteomes" id="UP001378592">
    <property type="component" value="Unassembled WGS sequence"/>
</dbReference>
<dbReference type="Gene3D" id="3.90.1200.10">
    <property type="match status" value="1"/>
</dbReference>
<dbReference type="PANTHER" id="PTHR11012">
    <property type="entry name" value="PROTEIN KINASE-LIKE DOMAIN-CONTAINING"/>
    <property type="match status" value="1"/>
</dbReference>
<evidence type="ECO:0000313" key="2">
    <source>
        <dbReference type="EMBL" id="KAK7865314.1"/>
    </source>
</evidence>
<name>A0AAN9VW85_9ORTH</name>